<comment type="caution">
    <text evidence="1">The sequence shown here is derived from an EMBL/GenBank/DDBJ whole genome shotgun (WGS) entry which is preliminary data.</text>
</comment>
<evidence type="ECO:0000313" key="2">
    <source>
        <dbReference type="Proteomes" id="UP000645966"/>
    </source>
</evidence>
<gene>
    <name evidence="1" type="ORF">JDV75_02105</name>
</gene>
<dbReference type="Proteomes" id="UP000645966">
    <property type="component" value="Unassembled WGS sequence"/>
</dbReference>
<proteinExistence type="predicted"/>
<dbReference type="AlphaFoldDB" id="A0A934I3R1"/>
<dbReference type="EMBL" id="JAEIOS010000009">
    <property type="protein sequence ID" value="MBI8988561.1"/>
    <property type="molecule type" value="Genomic_DNA"/>
</dbReference>
<name>A0A934I3R1_9CORY</name>
<keyword evidence="2" id="KW-1185">Reference proteome</keyword>
<sequence length="90" mass="10401">MSDGHGNHIEIDTQLLAELRECARRHDAETDALIEHVLREYVRLERIAELRFRSGDGDRDFTSWREQLDFLHRRARGIGDDDPSVSSGRG</sequence>
<dbReference type="RefSeq" id="WP_198737586.1">
    <property type="nucleotide sequence ID" value="NZ_JAEIOS010000009.1"/>
</dbReference>
<organism evidence="1 2">
    <name type="scientific">Corynebacterium meridianum</name>
    <dbReference type="NCBI Taxonomy" id="2765363"/>
    <lineage>
        <taxon>Bacteria</taxon>
        <taxon>Bacillati</taxon>
        <taxon>Actinomycetota</taxon>
        <taxon>Actinomycetes</taxon>
        <taxon>Mycobacteriales</taxon>
        <taxon>Corynebacteriaceae</taxon>
        <taxon>Corynebacterium</taxon>
    </lineage>
</organism>
<reference evidence="1" key="1">
    <citation type="submission" date="2020-12" db="EMBL/GenBank/DDBJ databases">
        <title>Genome public.</title>
        <authorList>
            <person name="Sun Q."/>
        </authorList>
    </citation>
    <scope>NUCLEOTIDE SEQUENCE</scope>
    <source>
        <strain evidence="1">CCM 8863</strain>
    </source>
</reference>
<evidence type="ECO:0000313" key="1">
    <source>
        <dbReference type="EMBL" id="MBI8988561.1"/>
    </source>
</evidence>
<protein>
    <submittedName>
        <fullName evidence="1">Uncharacterized protein</fullName>
    </submittedName>
</protein>
<accession>A0A934I3R1</accession>